<organism evidence="1 2">
    <name type="scientific">Phaeosphaeria nodorum (strain SN15 / ATCC MYA-4574 / FGSC 10173)</name>
    <name type="common">Glume blotch fungus</name>
    <name type="synonym">Parastagonospora nodorum</name>
    <dbReference type="NCBI Taxonomy" id="321614"/>
    <lineage>
        <taxon>Eukaryota</taxon>
        <taxon>Fungi</taxon>
        <taxon>Dikarya</taxon>
        <taxon>Ascomycota</taxon>
        <taxon>Pezizomycotina</taxon>
        <taxon>Dothideomycetes</taxon>
        <taxon>Pleosporomycetidae</taxon>
        <taxon>Pleosporales</taxon>
        <taxon>Pleosporineae</taxon>
        <taxon>Phaeosphaeriaceae</taxon>
        <taxon>Parastagonospora</taxon>
    </lineage>
</organism>
<reference evidence="2" key="1">
    <citation type="journal article" date="2021" name="BMC Genomics">
        <title>Chromosome-level genome assembly and manually-curated proteome of model necrotroph Parastagonospora nodorum Sn15 reveals a genome-wide trove of candidate effector homologs, and redundancy of virulence-related functions within an accessory chromosome.</title>
        <authorList>
            <person name="Bertazzoni S."/>
            <person name="Jones D.A.B."/>
            <person name="Phan H.T."/>
            <person name="Tan K.-C."/>
            <person name="Hane J.K."/>
        </authorList>
    </citation>
    <scope>NUCLEOTIDE SEQUENCE [LARGE SCALE GENOMIC DNA]</scope>
    <source>
        <strain evidence="2">SN15 / ATCC MYA-4574 / FGSC 10173)</strain>
    </source>
</reference>
<dbReference type="Proteomes" id="UP000663193">
    <property type="component" value="Chromosome 12"/>
</dbReference>
<dbReference type="EMBL" id="CP069034">
    <property type="protein sequence ID" value="QRD01314.1"/>
    <property type="molecule type" value="Genomic_DNA"/>
</dbReference>
<dbReference type="VEuPathDB" id="FungiDB:JI435_416390"/>
<name>A0A7U2FBS7_PHANO</name>
<sequence length="61" mass="7014">MQKFHFPNDLQIQIPDIHHTRKNITIMTKATHSTSKKRIHDVPCQTRTGGLGISCSWSRSQ</sequence>
<protein>
    <submittedName>
        <fullName evidence="1">Uncharacterized protein</fullName>
    </submittedName>
</protein>
<accession>A0A7U2FBS7</accession>
<gene>
    <name evidence="1" type="ORF">JI435_416390</name>
</gene>
<evidence type="ECO:0000313" key="2">
    <source>
        <dbReference type="Proteomes" id="UP000663193"/>
    </source>
</evidence>
<proteinExistence type="predicted"/>
<keyword evidence="2" id="KW-1185">Reference proteome</keyword>
<evidence type="ECO:0000313" key="1">
    <source>
        <dbReference type="EMBL" id="QRD01314.1"/>
    </source>
</evidence>
<dbReference type="AlphaFoldDB" id="A0A7U2FBS7"/>